<dbReference type="PANTHER" id="PTHR30231">
    <property type="entry name" value="DNA POLYMERASE III SUBUNIT EPSILON"/>
    <property type="match status" value="1"/>
</dbReference>
<keyword evidence="2" id="KW-0548">Nucleotidyltransferase</keyword>
<dbReference type="SUPFAM" id="SSF53098">
    <property type="entry name" value="Ribonuclease H-like"/>
    <property type="match status" value="1"/>
</dbReference>
<proteinExistence type="predicted"/>
<feature type="domain" description="Exonuclease" evidence="1">
    <location>
        <begin position="2"/>
        <end position="169"/>
    </location>
</feature>
<dbReference type="GO" id="GO:0005829">
    <property type="term" value="C:cytosol"/>
    <property type="evidence" value="ECO:0007669"/>
    <property type="project" value="TreeGrafter"/>
</dbReference>
<keyword evidence="3" id="KW-1185">Reference proteome</keyword>
<gene>
    <name evidence="2" type="ORF">J3R75_002235</name>
</gene>
<dbReference type="Gene3D" id="3.30.420.10">
    <property type="entry name" value="Ribonuclease H-like superfamily/Ribonuclease H"/>
    <property type="match status" value="1"/>
</dbReference>
<dbReference type="InterPro" id="IPR036397">
    <property type="entry name" value="RNaseH_sf"/>
</dbReference>
<dbReference type="RefSeq" id="WP_307261547.1">
    <property type="nucleotide sequence ID" value="NZ_JAUSVL010000001.1"/>
</dbReference>
<keyword evidence="2" id="KW-0808">Transferase</keyword>
<sequence length="174" mass="19350">MRLIGLDFETANMRNGSICAAGLALLDDGVLQDSRQWLVRPHRSLDWMLPRFTQIHGISYQQLRHAPEFCDIWPDMAAFIASGDIVVIHNAPFDLGHLRAALTLYGLSNPGFPYVCSLAISRKLYPWMPSHTLNNVAATFGFFFRHHDALADATACATIVANTGIPPHSPKFFT</sequence>
<dbReference type="AlphaFoldDB" id="A0AAE4APL6"/>
<dbReference type="Pfam" id="PF00929">
    <property type="entry name" value="RNase_T"/>
    <property type="match status" value="1"/>
</dbReference>
<reference evidence="2" key="1">
    <citation type="submission" date="2023-07" db="EMBL/GenBank/DDBJ databases">
        <title>Genomic Encyclopedia of Type Strains, Phase IV (KMG-IV): sequencing the most valuable type-strain genomes for metagenomic binning, comparative biology and taxonomic classification.</title>
        <authorList>
            <person name="Goeker M."/>
        </authorList>
    </citation>
    <scope>NUCLEOTIDE SEQUENCE</scope>
    <source>
        <strain evidence="2">DSM 24202</strain>
    </source>
</reference>
<dbReference type="Proteomes" id="UP001238163">
    <property type="component" value="Unassembled WGS sequence"/>
</dbReference>
<dbReference type="InterPro" id="IPR012337">
    <property type="entry name" value="RNaseH-like_sf"/>
</dbReference>
<name>A0AAE4APL6_9BACT</name>
<accession>A0AAE4APL6</accession>
<dbReference type="GO" id="GO:0008408">
    <property type="term" value="F:3'-5' exonuclease activity"/>
    <property type="evidence" value="ECO:0007669"/>
    <property type="project" value="TreeGrafter"/>
</dbReference>
<dbReference type="GO" id="GO:0003676">
    <property type="term" value="F:nucleic acid binding"/>
    <property type="evidence" value="ECO:0007669"/>
    <property type="project" value="InterPro"/>
</dbReference>
<evidence type="ECO:0000313" key="2">
    <source>
        <dbReference type="EMBL" id="MDQ0290128.1"/>
    </source>
</evidence>
<protein>
    <submittedName>
        <fullName evidence="2">DNA polymerase-3 subunit epsilon</fullName>
        <ecNumber evidence="2">2.7.7.7</ecNumber>
    </submittedName>
</protein>
<dbReference type="GO" id="GO:0003887">
    <property type="term" value="F:DNA-directed DNA polymerase activity"/>
    <property type="evidence" value="ECO:0007669"/>
    <property type="project" value="UniProtKB-EC"/>
</dbReference>
<evidence type="ECO:0000313" key="3">
    <source>
        <dbReference type="Proteomes" id="UP001238163"/>
    </source>
</evidence>
<dbReference type="SMART" id="SM00479">
    <property type="entry name" value="EXOIII"/>
    <property type="match status" value="1"/>
</dbReference>
<organism evidence="2 3">
    <name type="scientific">Oligosphaera ethanolica</name>
    <dbReference type="NCBI Taxonomy" id="760260"/>
    <lineage>
        <taxon>Bacteria</taxon>
        <taxon>Pseudomonadati</taxon>
        <taxon>Lentisphaerota</taxon>
        <taxon>Oligosphaeria</taxon>
        <taxon>Oligosphaerales</taxon>
        <taxon>Oligosphaeraceae</taxon>
        <taxon>Oligosphaera</taxon>
    </lineage>
</organism>
<dbReference type="PANTHER" id="PTHR30231:SF42">
    <property type="entry name" value="EXONUCLEASE"/>
    <property type="match status" value="1"/>
</dbReference>
<comment type="caution">
    <text evidence="2">The sequence shown here is derived from an EMBL/GenBank/DDBJ whole genome shotgun (WGS) entry which is preliminary data.</text>
</comment>
<dbReference type="EC" id="2.7.7.7" evidence="2"/>
<dbReference type="InterPro" id="IPR013520">
    <property type="entry name" value="Ribonucl_H"/>
</dbReference>
<dbReference type="EMBL" id="JAUSVL010000001">
    <property type="protein sequence ID" value="MDQ0290128.1"/>
    <property type="molecule type" value="Genomic_DNA"/>
</dbReference>
<evidence type="ECO:0000259" key="1">
    <source>
        <dbReference type="SMART" id="SM00479"/>
    </source>
</evidence>